<evidence type="ECO:0000256" key="1">
    <source>
        <dbReference type="SAM" id="Phobius"/>
    </source>
</evidence>
<feature type="transmembrane region" description="Helical" evidence="1">
    <location>
        <begin position="69"/>
        <end position="90"/>
    </location>
</feature>
<keyword evidence="1" id="KW-0812">Transmembrane</keyword>
<keyword evidence="1" id="KW-0472">Membrane</keyword>
<accession>A0A9D4X8B3</accession>
<evidence type="ECO:0000313" key="2">
    <source>
        <dbReference type="EMBL" id="KAI5414040.1"/>
    </source>
</evidence>
<evidence type="ECO:0000313" key="3">
    <source>
        <dbReference type="Proteomes" id="UP001058974"/>
    </source>
</evidence>
<dbReference type="Gene3D" id="3.40.50.720">
    <property type="entry name" value="NAD(P)-binding Rossmann-like Domain"/>
    <property type="match status" value="1"/>
</dbReference>
<proteinExistence type="predicted"/>
<dbReference type="Gene3D" id="3.90.180.10">
    <property type="entry name" value="Medium-chain alcohol dehydrogenases, catalytic domain"/>
    <property type="match status" value="1"/>
</dbReference>
<dbReference type="EMBL" id="JAMSHJ010000005">
    <property type="protein sequence ID" value="KAI5414040.1"/>
    <property type="molecule type" value="Genomic_DNA"/>
</dbReference>
<reference evidence="2 3" key="1">
    <citation type="journal article" date="2022" name="Nat. Genet.">
        <title>Improved pea reference genome and pan-genome highlight genomic features and evolutionary characteristics.</title>
        <authorList>
            <person name="Yang T."/>
            <person name="Liu R."/>
            <person name="Luo Y."/>
            <person name="Hu S."/>
            <person name="Wang D."/>
            <person name="Wang C."/>
            <person name="Pandey M.K."/>
            <person name="Ge S."/>
            <person name="Xu Q."/>
            <person name="Li N."/>
            <person name="Li G."/>
            <person name="Huang Y."/>
            <person name="Saxena R.K."/>
            <person name="Ji Y."/>
            <person name="Li M."/>
            <person name="Yan X."/>
            <person name="He Y."/>
            <person name="Liu Y."/>
            <person name="Wang X."/>
            <person name="Xiang C."/>
            <person name="Varshney R.K."/>
            <person name="Ding H."/>
            <person name="Gao S."/>
            <person name="Zong X."/>
        </authorList>
    </citation>
    <scope>NUCLEOTIDE SEQUENCE [LARGE SCALE GENOMIC DNA]</scope>
    <source>
        <strain evidence="2 3">cv. Zhongwan 6</strain>
    </source>
</reference>
<organism evidence="2 3">
    <name type="scientific">Pisum sativum</name>
    <name type="common">Garden pea</name>
    <name type="synonym">Lathyrus oleraceus</name>
    <dbReference type="NCBI Taxonomy" id="3888"/>
    <lineage>
        <taxon>Eukaryota</taxon>
        <taxon>Viridiplantae</taxon>
        <taxon>Streptophyta</taxon>
        <taxon>Embryophyta</taxon>
        <taxon>Tracheophyta</taxon>
        <taxon>Spermatophyta</taxon>
        <taxon>Magnoliopsida</taxon>
        <taxon>eudicotyledons</taxon>
        <taxon>Gunneridae</taxon>
        <taxon>Pentapetalae</taxon>
        <taxon>rosids</taxon>
        <taxon>fabids</taxon>
        <taxon>Fabales</taxon>
        <taxon>Fabaceae</taxon>
        <taxon>Papilionoideae</taxon>
        <taxon>50 kb inversion clade</taxon>
        <taxon>NPAAA clade</taxon>
        <taxon>Hologalegina</taxon>
        <taxon>IRL clade</taxon>
        <taxon>Fabeae</taxon>
        <taxon>Lathyrus</taxon>
    </lineage>
</organism>
<dbReference type="Gramene" id="Psat05G0825200-T1">
    <property type="protein sequence ID" value="KAI5414040.1"/>
    <property type="gene ID" value="KIW84_058252"/>
</dbReference>
<dbReference type="Proteomes" id="UP001058974">
    <property type="component" value="Chromosome 5"/>
</dbReference>
<name>A0A9D4X8B3_PEA</name>
<sequence>MAVLMKIFFVENLQGWETSIIVGVATSRKETSNCPFHLVTGRVWKGTNFGGFKSRSQLVEKYLQSYWKYVLELFVVVTAIVVNVAYVHGWTQSPLKVSCFVIHLLNLNFSNSGTCKDNRSNQEPTKGVPHFPGLQSREKVMEQALFQLFPGAYILYGTTNVYSSPSSTGNVDKISPSDGYNNIVDNGFHSDRSDKGAKVVIGSESVSSTSDGLGYRPTSSSTVCFSYLDPILVPSNDSSFHGVVGAIRGNFDSYIDKQGNFVRESIKV</sequence>
<comment type="caution">
    <text evidence="2">The sequence shown here is derived from an EMBL/GenBank/DDBJ whole genome shotgun (WGS) entry which is preliminary data.</text>
</comment>
<protein>
    <submittedName>
        <fullName evidence="2">Uncharacterized protein</fullName>
    </submittedName>
</protein>
<gene>
    <name evidence="2" type="ORF">KIW84_058252</name>
</gene>
<keyword evidence="3" id="KW-1185">Reference proteome</keyword>
<dbReference type="AlphaFoldDB" id="A0A9D4X8B3"/>
<keyword evidence="1" id="KW-1133">Transmembrane helix</keyword>